<reference evidence="2 3" key="1">
    <citation type="submission" date="2020-01" db="EMBL/GenBank/DDBJ databases">
        <authorList>
            <person name="Lee S.D."/>
        </authorList>
    </citation>
    <scope>NUCLEOTIDE SEQUENCE [LARGE SCALE GENOMIC DNA]</scope>
    <source>
        <strain evidence="2 3">SAP-35</strain>
    </source>
</reference>
<accession>A0ABX0FJB6</accession>
<keyword evidence="3" id="KW-1185">Reference proteome</keyword>
<dbReference type="PANTHER" id="PTHR34322">
    <property type="entry name" value="TRANSPOSASE, Y1_TNP DOMAIN-CONTAINING"/>
    <property type="match status" value="1"/>
</dbReference>
<dbReference type="PANTHER" id="PTHR34322:SF2">
    <property type="entry name" value="TRANSPOSASE IS200-LIKE DOMAIN-CONTAINING PROTEIN"/>
    <property type="match status" value="1"/>
</dbReference>
<dbReference type="RefSeq" id="WP_166102069.1">
    <property type="nucleotide sequence ID" value="NZ_JAADJT010000004.1"/>
</dbReference>
<protein>
    <submittedName>
        <fullName evidence="2">Transposase</fullName>
    </submittedName>
</protein>
<dbReference type="Gene3D" id="3.30.70.1290">
    <property type="entry name" value="Transposase IS200-like"/>
    <property type="match status" value="1"/>
</dbReference>
<name>A0ABX0FJB6_9BURK</name>
<dbReference type="EMBL" id="JAADJT010000004">
    <property type="protein sequence ID" value="NGZ84666.1"/>
    <property type="molecule type" value="Genomic_DNA"/>
</dbReference>
<evidence type="ECO:0000313" key="2">
    <source>
        <dbReference type="EMBL" id="NGZ84666.1"/>
    </source>
</evidence>
<gene>
    <name evidence="2" type="ORF">GW587_10385</name>
</gene>
<evidence type="ECO:0000313" key="3">
    <source>
        <dbReference type="Proteomes" id="UP000666369"/>
    </source>
</evidence>
<evidence type="ECO:0000259" key="1">
    <source>
        <dbReference type="SMART" id="SM01321"/>
    </source>
</evidence>
<dbReference type="Pfam" id="PF01797">
    <property type="entry name" value="Y1_Tnp"/>
    <property type="match status" value="1"/>
</dbReference>
<dbReference type="InterPro" id="IPR036515">
    <property type="entry name" value="Transposase_17_sf"/>
</dbReference>
<dbReference type="NCBIfam" id="NF047646">
    <property type="entry name" value="REP_Tyr_transpos"/>
    <property type="match status" value="1"/>
</dbReference>
<feature type="domain" description="Transposase IS200-like" evidence="1">
    <location>
        <begin position="9"/>
        <end position="123"/>
    </location>
</feature>
<dbReference type="Proteomes" id="UP000666369">
    <property type="component" value="Unassembled WGS sequence"/>
</dbReference>
<reference evidence="3" key="2">
    <citation type="submission" date="2023-07" db="EMBL/GenBank/DDBJ databases">
        <title>Duganella aceri sp. nov., isolated from tree sap.</title>
        <authorList>
            <person name="Kim I.S."/>
        </authorList>
    </citation>
    <scope>NUCLEOTIDE SEQUENCE [LARGE SCALE GENOMIC DNA]</scope>
    <source>
        <strain evidence="3">SAP-35</strain>
    </source>
</reference>
<organism evidence="2 3">
    <name type="scientific">Duganella aceris</name>
    <dbReference type="NCBI Taxonomy" id="2703883"/>
    <lineage>
        <taxon>Bacteria</taxon>
        <taxon>Pseudomonadati</taxon>
        <taxon>Pseudomonadota</taxon>
        <taxon>Betaproteobacteria</taxon>
        <taxon>Burkholderiales</taxon>
        <taxon>Oxalobacteraceae</taxon>
        <taxon>Telluria group</taxon>
        <taxon>Duganella</taxon>
    </lineage>
</organism>
<proteinExistence type="predicted"/>
<dbReference type="SUPFAM" id="SSF143422">
    <property type="entry name" value="Transposase IS200-like"/>
    <property type="match status" value="1"/>
</dbReference>
<dbReference type="SMART" id="SM01321">
    <property type="entry name" value="Y1_Tnp"/>
    <property type="match status" value="1"/>
</dbReference>
<comment type="caution">
    <text evidence="2">The sequence shown here is derived from an EMBL/GenBank/DDBJ whole genome shotgun (WGS) entry which is preliminary data.</text>
</comment>
<sequence length="289" mass="32601">MNRPLRIEFAGALYHVTSRGDRQAAIFLDDVDRTVWMAILAQVCARYNFVIHGFCLMTNHYHVVLETIEGNLSQGMRVLNGTYSQYFNRRHELLGHVFQGRYHAILVQRESYLLELTRYVVLNPLRAGIVTSLEDWPWSSHAYMMGSRPAPAWLDTSTTLQQFGGERATAIHAYHRFVLAGIGCGSPLKDLRHQLILGDDAFIAKTQGGALPGELVAVAKTQRRAVSLTLAEYQQRYPTRDEAMARAYHSTAYTMEQIATHFRVSAKTVSRAVNRFEQPSPCPNVGTDT</sequence>
<dbReference type="InterPro" id="IPR002686">
    <property type="entry name" value="Transposase_17"/>
</dbReference>